<dbReference type="Pfam" id="PF08442">
    <property type="entry name" value="ATP-grasp_2"/>
    <property type="match status" value="1"/>
</dbReference>
<dbReference type="InterPro" id="IPR013650">
    <property type="entry name" value="ATP-grasp_succ-CoA_synth-type"/>
</dbReference>
<dbReference type="RefSeq" id="WP_099557912.1">
    <property type="nucleotide sequence ID" value="NZ_LT960614.1"/>
</dbReference>
<dbReference type="OrthoDB" id="9802602at2"/>
<dbReference type="InterPro" id="IPR011761">
    <property type="entry name" value="ATP-grasp"/>
</dbReference>
<dbReference type="KEGG" id="hdi:HDIA_4156"/>
<dbReference type="PROSITE" id="PS50975">
    <property type="entry name" value="ATP_GRASP"/>
    <property type="match status" value="1"/>
</dbReference>
<feature type="domain" description="ATP-grasp" evidence="7">
    <location>
        <begin position="9"/>
        <end position="254"/>
    </location>
</feature>
<dbReference type="FunFam" id="3.30.1490.20:FF:000002">
    <property type="entry name" value="Succinate--CoA ligase [ADP-forming] subunit beta"/>
    <property type="match status" value="1"/>
</dbReference>
<proteinExistence type="predicted"/>
<dbReference type="GO" id="GO:0005524">
    <property type="term" value="F:ATP binding"/>
    <property type="evidence" value="ECO:0007669"/>
    <property type="project" value="UniProtKB-UniRule"/>
</dbReference>
<dbReference type="Gene3D" id="3.40.50.261">
    <property type="entry name" value="Succinyl-CoA synthetase domains"/>
    <property type="match status" value="1"/>
</dbReference>
<dbReference type="GO" id="GO:0006104">
    <property type="term" value="P:succinyl-CoA metabolic process"/>
    <property type="evidence" value="ECO:0007669"/>
    <property type="project" value="TreeGrafter"/>
</dbReference>
<gene>
    <name evidence="8" type="primary">sucC_2</name>
    <name evidence="8" type="ORF">HDIA_4156</name>
</gene>
<dbReference type="Gene3D" id="3.30.470.20">
    <property type="entry name" value="ATP-grasp fold, B domain"/>
    <property type="match status" value="1"/>
</dbReference>
<evidence type="ECO:0000256" key="3">
    <source>
        <dbReference type="ARBA" id="ARBA00022723"/>
    </source>
</evidence>
<dbReference type="PIRSF" id="PIRSF001554">
    <property type="entry name" value="SucCS_beta"/>
    <property type="match status" value="1"/>
</dbReference>
<keyword evidence="3" id="KW-0479">Metal-binding</keyword>
<evidence type="ECO:0000256" key="6">
    <source>
        <dbReference type="PROSITE-ProRule" id="PRU00409"/>
    </source>
</evidence>
<reference evidence="9" key="1">
    <citation type="submission" date="2017-09" db="EMBL/GenBank/DDBJ databases">
        <title>Genome sequence of Nannocystis excedens DSM 71.</title>
        <authorList>
            <person name="Blom J."/>
        </authorList>
    </citation>
    <scope>NUCLEOTIDE SEQUENCE [LARGE SCALE GENOMIC DNA]</scope>
    <source>
        <strain evidence="9">type strain: E19</strain>
    </source>
</reference>
<keyword evidence="2 8" id="KW-0436">Ligase</keyword>
<dbReference type="InterPro" id="IPR016102">
    <property type="entry name" value="Succinyl-CoA_synth-like"/>
</dbReference>
<dbReference type="InterPro" id="IPR013815">
    <property type="entry name" value="ATP_grasp_subdomain_1"/>
</dbReference>
<dbReference type="Gene3D" id="3.30.1490.20">
    <property type="entry name" value="ATP-grasp fold, A domain"/>
    <property type="match status" value="1"/>
</dbReference>
<keyword evidence="6" id="KW-0067">ATP-binding</keyword>
<dbReference type="GO" id="GO:0046872">
    <property type="term" value="F:metal ion binding"/>
    <property type="evidence" value="ECO:0007669"/>
    <property type="project" value="UniProtKB-KW"/>
</dbReference>
<dbReference type="Proteomes" id="UP000223606">
    <property type="component" value="Chromosome 1"/>
</dbReference>
<dbReference type="GO" id="GO:0004775">
    <property type="term" value="F:succinate-CoA ligase (ADP-forming) activity"/>
    <property type="evidence" value="ECO:0007669"/>
    <property type="project" value="UniProtKB-EC"/>
</dbReference>
<keyword evidence="1" id="KW-0816">Tricarboxylic acid cycle</keyword>
<evidence type="ECO:0000256" key="4">
    <source>
        <dbReference type="ARBA" id="ARBA00022741"/>
    </source>
</evidence>
<evidence type="ECO:0000256" key="5">
    <source>
        <dbReference type="ARBA" id="ARBA00022842"/>
    </source>
</evidence>
<protein>
    <submittedName>
        <fullName evidence="8">Succinyl-CoA ligase [ADP-forming] subunit beta</fullName>
        <ecNumber evidence="8">6.2.1.5</ecNumber>
    </submittedName>
</protein>
<dbReference type="InterPro" id="IPR005809">
    <property type="entry name" value="Succ_CoA_ligase-like_bsu"/>
</dbReference>
<accession>A0A2C9DBL6</accession>
<evidence type="ECO:0000256" key="1">
    <source>
        <dbReference type="ARBA" id="ARBA00022532"/>
    </source>
</evidence>
<dbReference type="GO" id="GO:0005829">
    <property type="term" value="C:cytosol"/>
    <property type="evidence" value="ECO:0007669"/>
    <property type="project" value="TreeGrafter"/>
</dbReference>
<evidence type="ECO:0000256" key="2">
    <source>
        <dbReference type="ARBA" id="ARBA00022598"/>
    </source>
</evidence>
<dbReference type="SUPFAM" id="SSF56059">
    <property type="entry name" value="Glutathione synthetase ATP-binding domain-like"/>
    <property type="match status" value="1"/>
</dbReference>
<keyword evidence="4 6" id="KW-0547">Nucleotide-binding</keyword>
<dbReference type="PANTHER" id="PTHR11815:SF10">
    <property type="entry name" value="SUCCINATE--COA LIGASE [GDP-FORMING] SUBUNIT BETA, MITOCHONDRIAL"/>
    <property type="match status" value="1"/>
</dbReference>
<dbReference type="Pfam" id="PF00549">
    <property type="entry name" value="Ligase_CoA"/>
    <property type="match status" value="1"/>
</dbReference>
<evidence type="ECO:0000313" key="8">
    <source>
        <dbReference type="EMBL" id="SON57697.1"/>
    </source>
</evidence>
<dbReference type="EMBL" id="LT960614">
    <property type="protein sequence ID" value="SON57697.1"/>
    <property type="molecule type" value="Genomic_DNA"/>
</dbReference>
<keyword evidence="9" id="KW-1185">Reference proteome</keyword>
<dbReference type="NCBIfam" id="NF001913">
    <property type="entry name" value="PRK00696.1"/>
    <property type="match status" value="1"/>
</dbReference>
<sequence>MKLHEFQAKRLLTRFGVSSPPGRVALTPDEARNIAVELDVKAYAVKAQILAGGRGRAGGVRLVQTPTEVETAAAALIGQRLVTEQNGPKGHLVKRVLVEAAMPIRRTLHVSLFVDRSAGEIVVLASLGGGDDIEERFRRGDLKLERLSLGAGRTSALDGAKDLAGRLGLDASLADRFADLVERLRQAFIDVDASLIEINPLVVTDEGALMAADAKIVVDDNALFRQPEMASYQDEEDLDETEVNAQRRQLNYMELDGNIGLACNGAGLGLATLDMVKAAGGNPANFMDIRTTAKSLDVAYGFGLLLKNPQVKSILINVHGGGMQPCDTIAEGLGIAMRRTGRSCPTIVRLAGKNADFARNRFANFGCKVIECPDMWSAAQRAVAAAK</sequence>
<keyword evidence="5" id="KW-0460">Magnesium</keyword>
<dbReference type="PANTHER" id="PTHR11815">
    <property type="entry name" value="SUCCINYL-COA SYNTHETASE BETA CHAIN"/>
    <property type="match status" value="1"/>
</dbReference>
<dbReference type="GO" id="GO:0006099">
    <property type="term" value="P:tricarboxylic acid cycle"/>
    <property type="evidence" value="ECO:0007669"/>
    <property type="project" value="UniProtKB-KW"/>
</dbReference>
<evidence type="ECO:0000259" key="7">
    <source>
        <dbReference type="PROSITE" id="PS50975"/>
    </source>
</evidence>
<dbReference type="InterPro" id="IPR005811">
    <property type="entry name" value="SUCC_ACL_C"/>
</dbReference>
<dbReference type="GO" id="GO:0042709">
    <property type="term" value="C:succinate-CoA ligase complex"/>
    <property type="evidence" value="ECO:0007669"/>
    <property type="project" value="TreeGrafter"/>
</dbReference>
<evidence type="ECO:0000313" key="9">
    <source>
        <dbReference type="Proteomes" id="UP000223606"/>
    </source>
</evidence>
<organism evidence="8 9">
    <name type="scientific">Hartmannibacter diazotrophicus</name>
    <dbReference type="NCBI Taxonomy" id="1482074"/>
    <lineage>
        <taxon>Bacteria</taxon>
        <taxon>Pseudomonadati</taxon>
        <taxon>Pseudomonadota</taxon>
        <taxon>Alphaproteobacteria</taxon>
        <taxon>Hyphomicrobiales</taxon>
        <taxon>Pleomorphomonadaceae</taxon>
        <taxon>Hartmannibacter</taxon>
    </lineage>
</organism>
<dbReference type="SUPFAM" id="SSF52210">
    <property type="entry name" value="Succinyl-CoA synthetase domains"/>
    <property type="match status" value="1"/>
</dbReference>
<dbReference type="EC" id="6.2.1.5" evidence="8"/>
<dbReference type="AlphaFoldDB" id="A0A2C9DBL6"/>
<name>A0A2C9DBL6_9HYPH</name>